<dbReference type="InterPro" id="IPR006145">
    <property type="entry name" value="PsdUridine_synth_RsuA/RluA"/>
</dbReference>
<dbReference type="CDD" id="cd02869">
    <property type="entry name" value="PseudoU_synth_RluA_like"/>
    <property type="match status" value="1"/>
</dbReference>
<dbReference type="eggNOG" id="COG0564">
    <property type="taxonomic scope" value="Bacteria"/>
</dbReference>
<sequence>MPRTPSLDILHEDNHLLVINKRPLLATQGVAEGTPSLVTEVQQYLKVKYKKPGNVYVGVVSRLDAHTSGVVVLARTSKAASRLAEQFREQGVEKTYWAAVEAAPEPASGELVSWVVKDDKNRRMTIADRKLAGCQKAVLTYETLEQNKSAALVSVKLETGRKHQIRLQLADELSLPVIGDRKYGSRIEFPEGIALHARELAFDHPVGGKRLSFVAPLPATWKGLKFKAGK</sequence>
<dbReference type="AlphaFoldDB" id="D2R6S8"/>
<evidence type="ECO:0000259" key="2">
    <source>
        <dbReference type="Pfam" id="PF00849"/>
    </source>
</evidence>
<proteinExistence type="inferred from homology"/>
<dbReference type="InterPro" id="IPR050188">
    <property type="entry name" value="RluA_PseudoU_synthase"/>
</dbReference>
<evidence type="ECO:0000313" key="4">
    <source>
        <dbReference type="Proteomes" id="UP000001887"/>
    </source>
</evidence>
<dbReference type="GO" id="GO:0003723">
    <property type="term" value="F:RNA binding"/>
    <property type="evidence" value="ECO:0007669"/>
    <property type="project" value="InterPro"/>
</dbReference>
<comment type="similarity">
    <text evidence="1">Belongs to the pseudouridine synthase RluA family.</text>
</comment>
<dbReference type="PANTHER" id="PTHR21600">
    <property type="entry name" value="MITOCHONDRIAL RNA PSEUDOURIDINE SYNTHASE"/>
    <property type="match status" value="1"/>
</dbReference>
<dbReference type="HOGENOM" id="CLU_016902_11_2_0"/>
<dbReference type="PANTHER" id="PTHR21600:SF44">
    <property type="entry name" value="RIBOSOMAL LARGE SUBUNIT PSEUDOURIDINE SYNTHASE D"/>
    <property type="match status" value="1"/>
</dbReference>
<reference evidence="3 4" key="1">
    <citation type="journal article" date="2009" name="Stand. Genomic Sci.">
        <title>Complete genome sequence of Pirellula staleyi type strain (ATCC 27377).</title>
        <authorList>
            <person name="Clum A."/>
            <person name="Tindall B.J."/>
            <person name="Sikorski J."/>
            <person name="Ivanova N."/>
            <person name="Mavrommatis K."/>
            <person name="Lucas S."/>
            <person name="Glavina del Rio T."/>
            <person name="Nolan M."/>
            <person name="Chen F."/>
            <person name="Tice H."/>
            <person name="Pitluck S."/>
            <person name="Cheng J.F."/>
            <person name="Chertkov O."/>
            <person name="Brettin T."/>
            <person name="Han C."/>
            <person name="Detter J.C."/>
            <person name="Kuske C."/>
            <person name="Bruce D."/>
            <person name="Goodwin L."/>
            <person name="Ovchinikova G."/>
            <person name="Pati A."/>
            <person name="Mikhailova N."/>
            <person name="Chen A."/>
            <person name="Palaniappan K."/>
            <person name="Land M."/>
            <person name="Hauser L."/>
            <person name="Chang Y.J."/>
            <person name="Jeffries C.D."/>
            <person name="Chain P."/>
            <person name="Rohde M."/>
            <person name="Goker M."/>
            <person name="Bristow J."/>
            <person name="Eisen J.A."/>
            <person name="Markowitz V."/>
            <person name="Hugenholtz P."/>
            <person name="Kyrpides N.C."/>
            <person name="Klenk H.P."/>
            <person name="Lapidus A."/>
        </authorList>
    </citation>
    <scope>NUCLEOTIDE SEQUENCE [LARGE SCALE GENOMIC DNA]</scope>
    <source>
        <strain evidence="4">ATCC 27377 / DSM 6068 / ICPB 4128</strain>
    </source>
</reference>
<feature type="domain" description="Pseudouridine synthase RsuA/RluA-like" evidence="2">
    <location>
        <begin position="15"/>
        <end position="170"/>
    </location>
</feature>
<keyword evidence="4" id="KW-1185">Reference proteome</keyword>
<dbReference type="Pfam" id="PF00849">
    <property type="entry name" value="PseudoU_synth_2"/>
    <property type="match status" value="1"/>
</dbReference>
<dbReference type="OrthoDB" id="9784108at2"/>
<dbReference type="EMBL" id="CP001848">
    <property type="protein sequence ID" value="ADB17378.1"/>
    <property type="molecule type" value="Genomic_DNA"/>
</dbReference>
<protein>
    <submittedName>
        <fullName evidence="3">Pseudouridine synthase</fullName>
    </submittedName>
</protein>
<evidence type="ECO:0000313" key="3">
    <source>
        <dbReference type="EMBL" id="ADB17378.1"/>
    </source>
</evidence>
<evidence type="ECO:0000256" key="1">
    <source>
        <dbReference type="ARBA" id="ARBA00010876"/>
    </source>
</evidence>
<dbReference type="Gene3D" id="3.30.2350.10">
    <property type="entry name" value="Pseudouridine synthase"/>
    <property type="match status" value="1"/>
</dbReference>
<dbReference type="Proteomes" id="UP000001887">
    <property type="component" value="Chromosome"/>
</dbReference>
<dbReference type="KEGG" id="psl:Psta_2710"/>
<organism evidence="3 4">
    <name type="scientific">Pirellula staleyi (strain ATCC 27377 / DSM 6068 / ICPB 4128)</name>
    <name type="common">Pirella staleyi</name>
    <dbReference type="NCBI Taxonomy" id="530564"/>
    <lineage>
        <taxon>Bacteria</taxon>
        <taxon>Pseudomonadati</taxon>
        <taxon>Planctomycetota</taxon>
        <taxon>Planctomycetia</taxon>
        <taxon>Pirellulales</taxon>
        <taxon>Pirellulaceae</taxon>
        <taxon>Pirellula</taxon>
    </lineage>
</organism>
<gene>
    <name evidence="3" type="ordered locus">Psta_2710</name>
</gene>
<dbReference type="GO" id="GO:0009982">
    <property type="term" value="F:pseudouridine synthase activity"/>
    <property type="evidence" value="ECO:0007669"/>
    <property type="project" value="InterPro"/>
</dbReference>
<dbReference type="SUPFAM" id="SSF55120">
    <property type="entry name" value="Pseudouridine synthase"/>
    <property type="match status" value="1"/>
</dbReference>
<dbReference type="InterPro" id="IPR020103">
    <property type="entry name" value="PsdUridine_synth_cat_dom_sf"/>
</dbReference>
<accession>D2R6S8</accession>
<dbReference type="STRING" id="530564.Psta_2710"/>
<dbReference type="GO" id="GO:0140098">
    <property type="term" value="F:catalytic activity, acting on RNA"/>
    <property type="evidence" value="ECO:0007669"/>
    <property type="project" value="UniProtKB-ARBA"/>
</dbReference>
<name>D2R6S8_PIRSD</name>
<dbReference type="GO" id="GO:0000455">
    <property type="term" value="P:enzyme-directed rRNA pseudouridine synthesis"/>
    <property type="evidence" value="ECO:0007669"/>
    <property type="project" value="TreeGrafter"/>
</dbReference>